<proteinExistence type="predicted"/>
<reference evidence="2 3" key="1">
    <citation type="submission" date="2013-11" db="EMBL/GenBank/DDBJ databases">
        <title>Metagenomic analysis of a methanogenic consortium involved in long chain n-alkane degradation.</title>
        <authorList>
            <person name="Davidova I.A."/>
            <person name="Callaghan A.V."/>
            <person name="Wawrik B."/>
            <person name="Pruitt S."/>
            <person name="Marks C."/>
            <person name="Duncan K.E."/>
            <person name="Suflita J.M."/>
        </authorList>
    </citation>
    <scope>NUCLEOTIDE SEQUENCE [LARGE SCALE GENOMIC DNA]</scope>
    <source>
        <strain evidence="2 3">SPR</strain>
    </source>
</reference>
<comment type="caution">
    <text evidence="2">The sequence shown here is derived from an EMBL/GenBank/DDBJ whole genome shotgun (WGS) entry which is preliminary data.</text>
</comment>
<protein>
    <recommendedName>
        <fullName evidence="1">Glycosyltransferase 2-like domain-containing protein</fullName>
    </recommendedName>
</protein>
<dbReference type="Pfam" id="PF00535">
    <property type="entry name" value="Glycos_transf_2"/>
    <property type="match status" value="1"/>
</dbReference>
<dbReference type="SUPFAM" id="SSF53448">
    <property type="entry name" value="Nucleotide-diphospho-sugar transferases"/>
    <property type="match status" value="1"/>
</dbReference>
<dbReference type="CDD" id="cd04179">
    <property type="entry name" value="DPM_DPG-synthase_like"/>
    <property type="match status" value="1"/>
</dbReference>
<keyword evidence="3" id="KW-1185">Reference proteome</keyword>
<dbReference type="InParanoid" id="A0A0D2JBP0"/>
<accession>A0A0D2JBP0</accession>
<dbReference type="AlphaFoldDB" id="A0A0D2JBP0"/>
<dbReference type="Proteomes" id="UP000032233">
    <property type="component" value="Unassembled WGS sequence"/>
</dbReference>
<dbReference type="EMBL" id="AZAC01000017">
    <property type="protein sequence ID" value="KIX13201.1"/>
    <property type="molecule type" value="Genomic_DNA"/>
</dbReference>
<sequence>MSKTLPSADSESGFKAASIILPIMNETHSLSKTIEIIESECADLVGQYLIVACDRTEEESLKRARVFTSRDSDRFQLFFQELPFLGGAMRDAFSRVSGSHVVMMASDLETDPHDVKHLISMAQRYPADITTCSRWVKGGDFAGYDKLKLVLNYLFQKFFSLVFSCNLSDMTYGYRIFPTALVKSVAWQEVRHPFLFETLVKPLRLGVKVHEIPSQWKAREEGESQNTFLRNFEYFRTGLAARFADRDSLIL</sequence>
<dbReference type="InterPro" id="IPR001173">
    <property type="entry name" value="Glyco_trans_2-like"/>
</dbReference>
<dbReference type="Gene3D" id="3.90.550.10">
    <property type="entry name" value="Spore Coat Polysaccharide Biosynthesis Protein SpsA, Chain A"/>
    <property type="match status" value="1"/>
</dbReference>
<dbReference type="OrthoDB" id="9810303at2"/>
<dbReference type="PANTHER" id="PTHR48090">
    <property type="entry name" value="UNDECAPRENYL-PHOSPHATE 4-DEOXY-4-FORMAMIDO-L-ARABINOSE TRANSFERASE-RELATED"/>
    <property type="match status" value="1"/>
</dbReference>
<gene>
    <name evidence="2" type="ORF">X474_14875</name>
</gene>
<feature type="domain" description="Glycosyltransferase 2-like" evidence="1">
    <location>
        <begin position="18"/>
        <end position="180"/>
    </location>
</feature>
<dbReference type="STRING" id="1429043.X474_14875"/>
<name>A0A0D2JBP0_9BACT</name>
<evidence type="ECO:0000313" key="2">
    <source>
        <dbReference type="EMBL" id="KIX13201.1"/>
    </source>
</evidence>
<dbReference type="InterPro" id="IPR050256">
    <property type="entry name" value="Glycosyltransferase_2"/>
</dbReference>
<evidence type="ECO:0000313" key="3">
    <source>
        <dbReference type="Proteomes" id="UP000032233"/>
    </source>
</evidence>
<organism evidence="2 3">
    <name type="scientific">Dethiosulfatarculus sandiegensis</name>
    <dbReference type="NCBI Taxonomy" id="1429043"/>
    <lineage>
        <taxon>Bacteria</taxon>
        <taxon>Pseudomonadati</taxon>
        <taxon>Thermodesulfobacteriota</taxon>
        <taxon>Desulfarculia</taxon>
        <taxon>Desulfarculales</taxon>
        <taxon>Desulfarculaceae</taxon>
        <taxon>Dethiosulfatarculus</taxon>
    </lineage>
</organism>
<dbReference type="RefSeq" id="WP_044349591.1">
    <property type="nucleotide sequence ID" value="NZ_AZAC01000017.1"/>
</dbReference>
<dbReference type="InterPro" id="IPR029044">
    <property type="entry name" value="Nucleotide-diphossugar_trans"/>
</dbReference>
<dbReference type="PANTHER" id="PTHR48090:SF7">
    <property type="entry name" value="RFBJ PROTEIN"/>
    <property type="match status" value="1"/>
</dbReference>
<evidence type="ECO:0000259" key="1">
    <source>
        <dbReference type="Pfam" id="PF00535"/>
    </source>
</evidence>